<gene>
    <name evidence="2" type="ORF">BBCT_0921</name>
</gene>
<dbReference type="EMBL" id="AP012325">
    <property type="protein sequence ID" value="BAR01889.1"/>
    <property type="molecule type" value="Genomic_DNA"/>
</dbReference>
<proteinExistence type="predicted"/>
<evidence type="ECO:0000256" key="1">
    <source>
        <dbReference type="SAM" id="Phobius"/>
    </source>
</evidence>
<reference evidence="2 3" key="1">
    <citation type="submission" date="2012-02" db="EMBL/GenBank/DDBJ databases">
        <title>Complete genome sequence of Bifidobacterium catenulatum JCM 1194.</title>
        <authorList>
            <person name="Toh H."/>
            <person name="Oshima K."/>
            <person name="Morita H."/>
            <person name="Hattori M."/>
        </authorList>
    </citation>
    <scope>NUCLEOTIDE SEQUENCE [LARGE SCALE GENOMIC DNA]</scope>
    <source>
        <strain evidence="2 3">JCM 1194</strain>
    </source>
</reference>
<evidence type="ECO:0000313" key="3">
    <source>
        <dbReference type="Proteomes" id="UP000035061"/>
    </source>
</evidence>
<keyword evidence="1" id="KW-1133">Transmembrane helix</keyword>
<keyword evidence="1" id="KW-0812">Transmembrane</keyword>
<sequence length="44" mass="5082">MSFSSCFFRWIAWRLIRAEPISDIVFAVIAGILFMAFTPKLLSE</sequence>
<dbReference type="GeneID" id="77145410"/>
<dbReference type="Proteomes" id="UP000035061">
    <property type="component" value="Chromosome"/>
</dbReference>
<organism evidence="2 3">
    <name type="scientific">Bifidobacterium catenulatum DSM 16992 = JCM 1194 = LMG 11043</name>
    <dbReference type="NCBI Taxonomy" id="566552"/>
    <lineage>
        <taxon>Bacteria</taxon>
        <taxon>Bacillati</taxon>
        <taxon>Actinomycetota</taxon>
        <taxon>Actinomycetes</taxon>
        <taxon>Bifidobacteriales</taxon>
        <taxon>Bifidobacteriaceae</taxon>
        <taxon>Bifidobacterium</taxon>
    </lineage>
</organism>
<keyword evidence="3" id="KW-1185">Reference proteome</keyword>
<protein>
    <submittedName>
        <fullName evidence="2">Uncharacterized protein</fullName>
    </submittedName>
</protein>
<accession>A0ABN5V1K0</accession>
<dbReference type="RefSeq" id="WP_269446972.1">
    <property type="nucleotide sequence ID" value="NZ_ABXY01000011.1"/>
</dbReference>
<feature type="transmembrane region" description="Helical" evidence="1">
    <location>
        <begin position="21"/>
        <end position="42"/>
    </location>
</feature>
<evidence type="ECO:0000313" key="2">
    <source>
        <dbReference type="EMBL" id="BAR01889.1"/>
    </source>
</evidence>
<name>A0ABN5V1K0_9BIFI</name>
<keyword evidence="1" id="KW-0472">Membrane</keyword>